<evidence type="ECO:0000313" key="1">
    <source>
        <dbReference type="EMBL" id="KAF6374147.1"/>
    </source>
</evidence>
<proteinExistence type="predicted"/>
<dbReference type="AlphaFoldDB" id="A0A7J7ZIR5"/>
<sequence length="188" mass="21043">MFQGDDFPPLYLITAMRGISPEHSWSVSPLSLLPGETESVTRLANKSKIVYVSLMGGTTYQKSRRVVVIKLISQQSQISIIQRLKFLLKAKFLKLILLLMPLLQHRLAQAVVFCGRATLKGPKSYMWLTSCSLPTTALGNHWPLFPVLLYLGEVWGVNPMFTQSACSCHKGDHLASSTLHLCLGFRIR</sequence>
<evidence type="ECO:0000313" key="2">
    <source>
        <dbReference type="Proteomes" id="UP000558488"/>
    </source>
</evidence>
<accession>A0A7J7ZIR5</accession>
<protein>
    <submittedName>
        <fullName evidence="1">Uncharacterized protein</fullName>
    </submittedName>
</protein>
<keyword evidence="2" id="KW-1185">Reference proteome</keyword>
<reference evidence="1 2" key="1">
    <citation type="journal article" date="2020" name="Nature">
        <title>Six reference-quality genomes reveal evolution of bat adaptations.</title>
        <authorList>
            <person name="Jebb D."/>
            <person name="Huang Z."/>
            <person name="Pippel M."/>
            <person name="Hughes G.M."/>
            <person name="Lavrichenko K."/>
            <person name="Devanna P."/>
            <person name="Winkler S."/>
            <person name="Jermiin L.S."/>
            <person name="Skirmuntt E.C."/>
            <person name="Katzourakis A."/>
            <person name="Burkitt-Gray L."/>
            <person name="Ray D.A."/>
            <person name="Sullivan K.A.M."/>
            <person name="Roscito J.G."/>
            <person name="Kirilenko B.M."/>
            <person name="Davalos L.M."/>
            <person name="Corthals A.P."/>
            <person name="Power M.L."/>
            <person name="Jones G."/>
            <person name="Ransome R.D."/>
            <person name="Dechmann D.K.N."/>
            <person name="Locatelli A.G."/>
            <person name="Puechmaille S.J."/>
            <person name="Fedrigo O."/>
            <person name="Jarvis E.D."/>
            <person name="Hiller M."/>
            <person name="Vernes S.C."/>
            <person name="Myers E.W."/>
            <person name="Teeling E.C."/>
        </authorList>
    </citation>
    <scope>NUCLEOTIDE SEQUENCE [LARGE SCALE GENOMIC DNA]</scope>
    <source>
        <strain evidence="1">MPipKuh1</strain>
        <tissue evidence="1">Flight muscle</tissue>
    </source>
</reference>
<comment type="caution">
    <text evidence="1">The sequence shown here is derived from an EMBL/GenBank/DDBJ whole genome shotgun (WGS) entry which is preliminary data.</text>
</comment>
<gene>
    <name evidence="1" type="ORF">mPipKuh1_009386</name>
</gene>
<name>A0A7J7ZIR5_PIPKU</name>
<dbReference type="EMBL" id="JACAGB010000003">
    <property type="protein sequence ID" value="KAF6374147.1"/>
    <property type="molecule type" value="Genomic_DNA"/>
</dbReference>
<dbReference type="Proteomes" id="UP000558488">
    <property type="component" value="Unassembled WGS sequence"/>
</dbReference>
<organism evidence="1 2">
    <name type="scientific">Pipistrellus kuhlii</name>
    <name type="common">Kuhl's pipistrelle</name>
    <dbReference type="NCBI Taxonomy" id="59472"/>
    <lineage>
        <taxon>Eukaryota</taxon>
        <taxon>Metazoa</taxon>
        <taxon>Chordata</taxon>
        <taxon>Craniata</taxon>
        <taxon>Vertebrata</taxon>
        <taxon>Euteleostomi</taxon>
        <taxon>Mammalia</taxon>
        <taxon>Eutheria</taxon>
        <taxon>Laurasiatheria</taxon>
        <taxon>Chiroptera</taxon>
        <taxon>Yangochiroptera</taxon>
        <taxon>Vespertilionidae</taxon>
        <taxon>Pipistrellus</taxon>
    </lineage>
</organism>